<feature type="transmembrane region" description="Helical" evidence="10">
    <location>
        <begin position="194"/>
        <end position="216"/>
    </location>
</feature>
<sequence>MELFSLTTNVTITDIQWQAYPVAIFSLMLCLLTVLGNILIIYAIISKSTLHTSTYYYIGSLAFADFLVGLIVMPLAFIFEMTDDEYWLFRRHLTFLCDYWHSMDVFASAASIFGLCTIGLDRYIAITKPMEYPNSFLSKKWYCVIPMIWICSAIVSFPPVLYFGTRQAITRQSMMLNETTAGVFKECDFPNNPYYILFISIVSFYLPLLVMIYVYIQVYAAARTQALALCSGYKHHHRIKSAKSFIPRLRFKQIPDEQRSTTITDDSPMHEPSVDLLEKRRLSPELITLRIHHGKYQNPNVELLNISRRKSLSRIKREHNETNTFWKKFSRNQKAAKFIGIIMGAFVFCWLPYFVYFLLSGVFLIRLKDEQNHELLVKIFSWLGYTNSALDVLVYVSTSKELRTTFIRLFIPHRLRCAQ</sequence>
<evidence type="ECO:0000256" key="1">
    <source>
        <dbReference type="ARBA" id="ARBA00004651"/>
    </source>
</evidence>
<evidence type="ECO:0000256" key="8">
    <source>
        <dbReference type="ARBA" id="ARBA00023224"/>
    </source>
</evidence>
<protein>
    <recommendedName>
        <fullName evidence="11">G-protein coupled receptors family 1 profile domain-containing protein</fullName>
    </recommendedName>
</protein>
<evidence type="ECO:0000313" key="13">
    <source>
        <dbReference type="Proteomes" id="UP000663852"/>
    </source>
</evidence>
<evidence type="ECO:0000256" key="2">
    <source>
        <dbReference type="ARBA" id="ARBA00022475"/>
    </source>
</evidence>
<dbReference type="PRINTS" id="PR00237">
    <property type="entry name" value="GPCRRHODOPSN"/>
</dbReference>
<feature type="transmembrane region" description="Helical" evidence="10">
    <location>
        <begin position="99"/>
        <end position="120"/>
    </location>
</feature>
<evidence type="ECO:0000256" key="10">
    <source>
        <dbReference type="SAM" id="Phobius"/>
    </source>
</evidence>
<dbReference type="PANTHER" id="PTHR24248:SF185">
    <property type="entry name" value="DOPAMINE RECEPTOR 2"/>
    <property type="match status" value="1"/>
</dbReference>
<comment type="similarity">
    <text evidence="9">Belongs to the G-protein coupled receptor 1 family.</text>
</comment>
<keyword evidence="7 9" id="KW-0675">Receptor</keyword>
<feature type="transmembrane region" description="Helical" evidence="10">
    <location>
        <begin position="20"/>
        <end position="44"/>
    </location>
</feature>
<dbReference type="EMBL" id="CAJNOJ010000299">
    <property type="protein sequence ID" value="CAF1380878.1"/>
    <property type="molecule type" value="Genomic_DNA"/>
</dbReference>
<evidence type="ECO:0000256" key="5">
    <source>
        <dbReference type="ARBA" id="ARBA00023040"/>
    </source>
</evidence>
<evidence type="ECO:0000256" key="3">
    <source>
        <dbReference type="ARBA" id="ARBA00022692"/>
    </source>
</evidence>
<dbReference type="PANTHER" id="PTHR24248">
    <property type="entry name" value="ADRENERGIC RECEPTOR-RELATED G-PROTEIN COUPLED RECEPTOR"/>
    <property type="match status" value="1"/>
</dbReference>
<comment type="caution">
    <text evidence="12">The sequence shown here is derived from an EMBL/GenBank/DDBJ whole genome shotgun (WGS) entry which is preliminary data.</text>
</comment>
<feature type="transmembrane region" description="Helical" evidence="10">
    <location>
        <begin position="338"/>
        <end position="359"/>
    </location>
</feature>
<dbReference type="GO" id="GO:0004930">
    <property type="term" value="F:G protein-coupled receptor activity"/>
    <property type="evidence" value="ECO:0007669"/>
    <property type="project" value="UniProtKB-KW"/>
</dbReference>
<evidence type="ECO:0000256" key="9">
    <source>
        <dbReference type="RuleBase" id="RU000688"/>
    </source>
</evidence>
<dbReference type="GO" id="GO:0043410">
    <property type="term" value="P:positive regulation of MAPK cascade"/>
    <property type="evidence" value="ECO:0007669"/>
    <property type="project" value="TreeGrafter"/>
</dbReference>
<dbReference type="Proteomes" id="UP000663852">
    <property type="component" value="Unassembled WGS sequence"/>
</dbReference>
<evidence type="ECO:0000256" key="6">
    <source>
        <dbReference type="ARBA" id="ARBA00023136"/>
    </source>
</evidence>
<name>A0A815JE72_ADIRI</name>
<organism evidence="12 13">
    <name type="scientific">Adineta ricciae</name>
    <name type="common">Rotifer</name>
    <dbReference type="NCBI Taxonomy" id="249248"/>
    <lineage>
        <taxon>Eukaryota</taxon>
        <taxon>Metazoa</taxon>
        <taxon>Spiralia</taxon>
        <taxon>Gnathifera</taxon>
        <taxon>Rotifera</taxon>
        <taxon>Eurotatoria</taxon>
        <taxon>Bdelloidea</taxon>
        <taxon>Adinetida</taxon>
        <taxon>Adinetidae</taxon>
        <taxon>Adineta</taxon>
    </lineage>
</organism>
<dbReference type="SMART" id="SM01381">
    <property type="entry name" value="7TM_GPCR_Srsx"/>
    <property type="match status" value="1"/>
</dbReference>
<keyword evidence="4 10" id="KW-1133">Transmembrane helix</keyword>
<keyword evidence="2" id="KW-1003">Cell membrane</keyword>
<dbReference type="AlphaFoldDB" id="A0A815JE72"/>
<comment type="subcellular location">
    <subcellularLocation>
        <location evidence="1">Cell membrane</location>
        <topology evidence="1">Multi-pass membrane protein</topology>
    </subcellularLocation>
</comment>
<gene>
    <name evidence="12" type="ORF">EDS130_LOCUS34917</name>
</gene>
<keyword evidence="8 9" id="KW-0807">Transducer</keyword>
<keyword evidence="6 10" id="KW-0472">Membrane</keyword>
<dbReference type="SUPFAM" id="SSF81321">
    <property type="entry name" value="Family A G protein-coupled receptor-like"/>
    <property type="match status" value="1"/>
</dbReference>
<feature type="transmembrane region" description="Helical" evidence="10">
    <location>
        <begin position="56"/>
        <end position="79"/>
    </location>
</feature>
<dbReference type="Pfam" id="PF00001">
    <property type="entry name" value="7tm_1"/>
    <property type="match status" value="1"/>
</dbReference>
<reference evidence="12" key="1">
    <citation type="submission" date="2021-02" db="EMBL/GenBank/DDBJ databases">
        <authorList>
            <person name="Nowell W R."/>
        </authorList>
    </citation>
    <scope>NUCLEOTIDE SEQUENCE</scope>
</reference>
<dbReference type="PROSITE" id="PS50262">
    <property type="entry name" value="G_PROTEIN_RECEP_F1_2"/>
    <property type="match status" value="1"/>
</dbReference>
<feature type="domain" description="G-protein coupled receptors family 1 profile" evidence="11">
    <location>
        <begin position="36"/>
        <end position="395"/>
    </location>
</feature>
<evidence type="ECO:0000256" key="4">
    <source>
        <dbReference type="ARBA" id="ARBA00022989"/>
    </source>
</evidence>
<feature type="transmembrane region" description="Helical" evidence="10">
    <location>
        <begin position="379"/>
        <end position="398"/>
    </location>
</feature>
<evidence type="ECO:0000313" key="12">
    <source>
        <dbReference type="EMBL" id="CAF1380878.1"/>
    </source>
</evidence>
<dbReference type="InterPro" id="IPR017452">
    <property type="entry name" value="GPCR_Rhodpsn_7TM"/>
</dbReference>
<dbReference type="GO" id="GO:0005886">
    <property type="term" value="C:plasma membrane"/>
    <property type="evidence" value="ECO:0007669"/>
    <property type="project" value="UniProtKB-SubCell"/>
</dbReference>
<keyword evidence="3 9" id="KW-0812">Transmembrane</keyword>
<evidence type="ECO:0000256" key="7">
    <source>
        <dbReference type="ARBA" id="ARBA00023170"/>
    </source>
</evidence>
<dbReference type="Gene3D" id="1.20.1070.10">
    <property type="entry name" value="Rhodopsin 7-helix transmembrane proteins"/>
    <property type="match status" value="1"/>
</dbReference>
<keyword evidence="5 9" id="KW-0297">G-protein coupled receptor</keyword>
<dbReference type="InterPro" id="IPR000276">
    <property type="entry name" value="GPCR_Rhodpsn"/>
</dbReference>
<proteinExistence type="inferred from homology"/>
<feature type="transmembrane region" description="Helical" evidence="10">
    <location>
        <begin position="141"/>
        <end position="164"/>
    </location>
</feature>
<dbReference type="GO" id="GO:0071880">
    <property type="term" value="P:adenylate cyclase-activating adrenergic receptor signaling pathway"/>
    <property type="evidence" value="ECO:0007669"/>
    <property type="project" value="TreeGrafter"/>
</dbReference>
<dbReference type="OrthoDB" id="5975661at2759"/>
<accession>A0A815JE72</accession>
<evidence type="ECO:0000259" key="11">
    <source>
        <dbReference type="PROSITE" id="PS50262"/>
    </source>
</evidence>
<dbReference type="PROSITE" id="PS00237">
    <property type="entry name" value="G_PROTEIN_RECEP_F1_1"/>
    <property type="match status" value="1"/>
</dbReference>